<proteinExistence type="predicted"/>
<dbReference type="AlphaFoldDB" id="A0A3B0SG67"/>
<dbReference type="EMBL" id="UOEH01000431">
    <property type="protein sequence ID" value="VAW04298.1"/>
    <property type="molecule type" value="Genomic_DNA"/>
</dbReference>
<feature type="non-terminal residue" evidence="1">
    <location>
        <position position="1"/>
    </location>
</feature>
<reference evidence="1" key="1">
    <citation type="submission" date="2018-06" db="EMBL/GenBank/DDBJ databases">
        <authorList>
            <person name="Zhirakovskaya E."/>
        </authorList>
    </citation>
    <scope>NUCLEOTIDE SEQUENCE</scope>
</reference>
<accession>A0A3B0SG67</accession>
<organism evidence="1">
    <name type="scientific">hydrothermal vent metagenome</name>
    <dbReference type="NCBI Taxonomy" id="652676"/>
    <lineage>
        <taxon>unclassified sequences</taxon>
        <taxon>metagenomes</taxon>
        <taxon>ecological metagenomes</taxon>
    </lineage>
</organism>
<sequence>WLAKEGAPKAKLANERPAPQTIDYDTLVESWR</sequence>
<evidence type="ECO:0000313" key="1">
    <source>
        <dbReference type="EMBL" id="VAW04298.1"/>
    </source>
</evidence>
<name>A0A3B0SG67_9ZZZZ</name>
<protein>
    <submittedName>
        <fullName evidence="1">Uncharacterized protein</fullName>
    </submittedName>
</protein>
<gene>
    <name evidence="1" type="ORF">MNBD_ALPHA05-454</name>
</gene>